<reference evidence="3" key="1">
    <citation type="submission" date="2022-06" db="EMBL/GenBank/DDBJ databases">
        <title>Draft genome sequence of Streptomyces sp. RB6PN25 isolated from peat swamp forest in Thailand.</title>
        <authorList>
            <person name="Duangmal K."/>
            <person name="Klaysubun C."/>
        </authorList>
    </citation>
    <scope>NUCLEOTIDE SEQUENCE</scope>
    <source>
        <strain evidence="3">RB6PN25</strain>
    </source>
</reference>
<dbReference type="Proteomes" id="UP001057702">
    <property type="component" value="Unassembled WGS sequence"/>
</dbReference>
<keyword evidence="4" id="KW-1185">Reference proteome</keyword>
<accession>A0ABT1PXG5</accession>
<keyword evidence="2" id="KW-0732">Signal</keyword>
<evidence type="ECO:0000313" key="4">
    <source>
        <dbReference type="Proteomes" id="UP001057702"/>
    </source>
</evidence>
<feature type="region of interest" description="Disordered" evidence="1">
    <location>
        <begin position="129"/>
        <end position="215"/>
    </location>
</feature>
<protein>
    <recommendedName>
        <fullName evidence="5">SH3b domain-containing protein</fullName>
    </recommendedName>
</protein>
<feature type="compositionally biased region" description="Basic residues" evidence="1">
    <location>
        <begin position="133"/>
        <end position="155"/>
    </location>
</feature>
<evidence type="ECO:0000313" key="3">
    <source>
        <dbReference type="EMBL" id="MCQ4081247.1"/>
    </source>
</evidence>
<name>A0ABT1PXG5_9ACTN</name>
<comment type="caution">
    <text evidence="3">The sequence shown here is derived from an EMBL/GenBank/DDBJ whole genome shotgun (WGS) entry which is preliminary data.</text>
</comment>
<evidence type="ECO:0000256" key="2">
    <source>
        <dbReference type="SAM" id="SignalP"/>
    </source>
</evidence>
<sequence length="215" mass="23530">MRRLAAAASAVAALLCVSAIPAQAAQAEHTPPLARGKVLAHHGGVARSGPGTNYTVIAHLRDGQIVPLLCRTSGQSVRGHRLWYRLNERPAMWISSVLISRVDKSPVWCARHGKVVHPRRLHHRKDGLVHTTGPRRHHPKAKHHHRHVVKHHGHHPLALQKSQGEQGGQGALNAQSLENQLSQATQQDMQNELQSELQKEQSRTSGMPTEVGGNG</sequence>
<evidence type="ECO:0008006" key="5">
    <source>
        <dbReference type="Google" id="ProtNLM"/>
    </source>
</evidence>
<gene>
    <name evidence="3" type="ORF">NGB36_11710</name>
</gene>
<evidence type="ECO:0000256" key="1">
    <source>
        <dbReference type="SAM" id="MobiDB-lite"/>
    </source>
</evidence>
<dbReference type="EMBL" id="JANFNG010000007">
    <property type="protein sequence ID" value="MCQ4081247.1"/>
    <property type="molecule type" value="Genomic_DNA"/>
</dbReference>
<feature type="signal peptide" evidence="2">
    <location>
        <begin position="1"/>
        <end position="24"/>
    </location>
</feature>
<proteinExistence type="predicted"/>
<feature type="chain" id="PRO_5045091748" description="SH3b domain-containing protein" evidence="2">
    <location>
        <begin position="25"/>
        <end position="215"/>
    </location>
</feature>
<dbReference type="RefSeq" id="WP_255920159.1">
    <property type="nucleotide sequence ID" value="NZ_JANFNG010000007.1"/>
</dbReference>
<organism evidence="3 4">
    <name type="scientific">Streptomyces humicola</name>
    <dbReference type="NCBI Taxonomy" id="2953240"/>
    <lineage>
        <taxon>Bacteria</taxon>
        <taxon>Bacillati</taxon>
        <taxon>Actinomycetota</taxon>
        <taxon>Actinomycetes</taxon>
        <taxon>Kitasatosporales</taxon>
        <taxon>Streptomycetaceae</taxon>
        <taxon>Streptomyces</taxon>
    </lineage>
</organism>
<feature type="compositionally biased region" description="Polar residues" evidence="1">
    <location>
        <begin position="172"/>
        <end position="196"/>
    </location>
</feature>